<dbReference type="SMART" id="SM00257">
    <property type="entry name" value="LysM"/>
    <property type="match status" value="1"/>
</dbReference>
<feature type="chain" id="PRO_5046848411" description="LysM domain-containing protein" evidence="3">
    <location>
        <begin position="33"/>
        <end position="171"/>
    </location>
</feature>
<comment type="caution">
    <text evidence="5">The sequence shown here is derived from an EMBL/GenBank/DDBJ whole genome shotgun (WGS) entry which is preliminary data.</text>
</comment>
<proteinExistence type="inferred from homology"/>
<dbReference type="SUPFAM" id="SSF54106">
    <property type="entry name" value="LysM domain"/>
    <property type="match status" value="1"/>
</dbReference>
<keyword evidence="3" id="KW-0732">Signal</keyword>
<feature type="signal peptide" evidence="3">
    <location>
        <begin position="1"/>
        <end position="32"/>
    </location>
</feature>
<keyword evidence="2" id="KW-0378">Hydrolase</keyword>
<comment type="similarity">
    <text evidence="1">Belongs to the transglycosylase family. Rpf subfamily.</text>
</comment>
<dbReference type="Gene3D" id="1.10.530.10">
    <property type="match status" value="1"/>
</dbReference>
<gene>
    <name evidence="5" type="ORF">GCM10023205_66600</name>
</gene>
<dbReference type="InterPro" id="IPR036779">
    <property type="entry name" value="LysM_dom_sf"/>
</dbReference>
<evidence type="ECO:0000259" key="4">
    <source>
        <dbReference type="PROSITE" id="PS51782"/>
    </source>
</evidence>
<organism evidence="5 6">
    <name type="scientific">Yinghuangia aomiensis</name>
    <dbReference type="NCBI Taxonomy" id="676205"/>
    <lineage>
        <taxon>Bacteria</taxon>
        <taxon>Bacillati</taxon>
        <taxon>Actinomycetota</taxon>
        <taxon>Actinomycetes</taxon>
        <taxon>Kitasatosporales</taxon>
        <taxon>Streptomycetaceae</taxon>
        <taxon>Yinghuangia</taxon>
    </lineage>
</organism>
<evidence type="ECO:0000256" key="1">
    <source>
        <dbReference type="ARBA" id="ARBA00010830"/>
    </source>
</evidence>
<dbReference type="EMBL" id="BAABHS010000032">
    <property type="protein sequence ID" value="GAA4986672.1"/>
    <property type="molecule type" value="Genomic_DNA"/>
</dbReference>
<dbReference type="Gene3D" id="3.10.350.10">
    <property type="entry name" value="LysM domain"/>
    <property type="match status" value="1"/>
</dbReference>
<sequence length="171" mass="18512">MYRRIVRSSVHATAATVLALLAGGLAAAPAHAVSDTVWDRLAMCESSGRWDIDTGNGYYGGLQIQPSTWDEAGGTDYAPLPHQATRREQITVAEKILRMQGWGAWPQCARQLDLYSVPITTTYVVQPGDSLSGLAARFDVAGGWPALYEMNRDAIGPDPDRLLAGTRIEIP</sequence>
<evidence type="ECO:0000256" key="2">
    <source>
        <dbReference type="ARBA" id="ARBA00022801"/>
    </source>
</evidence>
<dbReference type="SUPFAM" id="SSF53955">
    <property type="entry name" value="Lysozyme-like"/>
    <property type="match status" value="1"/>
</dbReference>
<dbReference type="Pfam" id="PF01476">
    <property type="entry name" value="LysM"/>
    <property type="match status" value="1"/>
</dbReference>
<reference evidence="6" key="1">
    <citation type="journal article" date="2019" name="Int. J. Syst. Evol. Microbiol.">
        <title>The Global Catalogue of Microorganisms (GCM) 10K type strain sequencing project: providing services to taxonomists for standard genome sequencing and annotation.</title>
        <authorList>
            <consortium name="The Broad Institute Genomics Platform"/>
            <consortium name="The Broad Institute Genome Sequencing Center for Infectious Disease"/>
            <person name="Wu L."/>
            <person name="Ma J."/>
        </authorList>
    </citation>
    <scope>NUCLEOTIDE SEQUENCE [LARGE SCALE GENOMIC DNA]</scope>
    <source>
        <strain evidence="6">JCM 17986</strain>
    </source>
</reference>
<dbReference type="CDD" id="cd13925">
    <property type="entry name" value="RPF"/>
    <property type="match status" value="1"/>
</dbReference>
<dbReference type="CDD" id="cd00118">
    <property type="entry name" value="LysM"/>
    <property type="match status" value="1"/>
</dbReference>
<dbReference type="InterPro" id="IPR023346">
    <property type="entry name" value="Lysozyme-like_dom_sf"/>
</dbReference>
<protein>
    <recommendedName>
        <fullName evidence="4">LysM domain-containing protein</fullName>
    </recommendedName>
</protein>
<accession>A0ABP9I349</accession>
<dbReference type="Pfam" id="PF06737">
    <property type="entry name" value="Transglycosylas"/>
    <property type="match status" value="1"/>
</dbReference>
<evidence type="ECO:0000313" key="6">
    <source>
        <dbReference type="Proteomes" id="UP001500466"/>
    </source>
</evidence>
<evidence type="ECO:0000256" key="3">
    <source>
        <dbReference type="SAM" id="SignalP"/>
    </source>
</evidence>
<feature type="domain" description="LysM" evidence="4">
    <location>
        <begin position="121"/>
        <end position="170"/>
    </location>
</feature>
<dbReference type="RefSeq" id="WP_345679501.1">
    <property type="nucleotide sequence ID" value="NZ_BAABHS010000032.1"/>
</dbReference>
<evidence type="ECO:0000313" key="5">
    <source>
        <dbReference type="EMBL" id="GAA4986672.1"/>
    </source>
</evidence>
<dbReference type="InterPro" id="IPR010618">
    <property type="entry name" value="RPF"/>
</dbReference>
<dbReference type="PROSITE" id="PS51782">
    <property type="entry name" value="LYSM"/>
    <property type="match status" value="1"/>
</dbReference>
<name>A0ABP9I349_9ACTN</name>
<dbReference type="Proteomes" id="UP001500466">
    <property type="component" value="Unassembled WGS sequence"/>
</dbReference>
<dbReference type="InterPro" id="IPR018392">
    <property type="entry name" value="LysM"/>
</dbReference>
<keyword evidence="6" id="KW-1185">Reference proteome</keyword>